<name>A0A5E7MZW2_PSEFL</name>
<organism evidence="1 2">
    <name type="scientific">Pseudomonas fluorescens</name>
    <dbReference type="NCBI Taxonomy" id="294"/>
    <lineage>
        <taxon>Bacteria</taxon>
        <taxon>Pseudomonadati</taxon>
        <taxon>Pseudomonadota</taxon>
        <taxon>Gammaproteobacteria</taxon>
        <taxon>Pseudomonadales</taxon>
        <taxon>Pseudomonadaceae</taxon>
        <taxon>Pseudomonas</taxon>
    </lineage>
</organism>
<dbReference type="RefSeq" id="WP_150781363.1">
    <property type="nucleotide sequence ID" value="NZ_CABVIH010000023.1"/>
</dbReference>
<evidence type="ECO:0000313" key="1">
    <source>
        <dbReference type="EMBL" id="VVP30137.1"/>
    </source>
</evidence>
<protein>
    <submittedName>
        <fullName evidence="1">Uncharacterized protein</fullName>
    </submittedName>
</protein>
<accession>A0A5E7MZW2</accession>
<dbReference type="OrthoDB" id="10006012at2"/>
<sequence length="91" mass="9910">MSTNQIATTKTTVSLDEILAAADMAYERGEMQLAEQLEISHRGDLLADFIAHELREATEGEENLLDVALKSMHSAVAQLNQVIEALNALDA</sequence>
<dbReference type="AlphaFoldDB" id="A0A5E7MZW2"/>
<evidence type="ECO:0000313" key="2">
    <source>
        <dbReference type="Proteomes" id="UP000375525"/>
    </source>
</evidence>
<dbReference type="EMBL" id="CABVIH010000023">
    <property type="protein sequence ID" value="VVP30137.1"/>
    <property type="molecule type" value="Genomic_DNA"/>
</dbReference>
<dbReference type="Proteomes" id="UP000375525">
    <property type="component" value="Unassembled WGS sequence"/>
</dbReference>
<reference evidence="1 2" key="1">
    <citation type="submission" date="2019-09" db="EMBL/GenBank/DDBJ databases">
        <authorList>
            <person name="Chandra G."/>
            <person name="Truman W A."/>
        </authorList>
    </citation>
    <scope>NUCLEOTIDE SEQUENCE [LARGE SCALE GENOMIC DNA]</scope>
    <source>
        <strain evidence="1">PS880</strain>
    </source>
</reference>
<proteinExistence type="predicted"/>
<gene>
    <name evidence="1" type="ORF">PS880_04294</name>
</gene>